<evidence type="ECO:0000256" key="2">
    <source>
        <dbReference type="ARBA" id="ARBA00022980"/>
    </source>
</evidence>
<dbReference type="GO" id="GO:0008270">
    <property type="term" value="F:zinc ion binding"/>
    <property type="evidence" value="ECO:0007669"/>
    <property type="project" value="UniProtKB-UniRule"/>
</dbReference>
<comment type="similarity">
    <text evidence="1 4">Belongs to the eukaryotic ribosomal protein eL42 family.</text>
</comment>
<feature type="zinc finger region" description="C4-type" evidence="4">
    <location>
        <begin position="11"/>
        <end position="74"/>
    </location>
</feature>
<evidence type="ECO:0000313" key="7">
    <source>
        <dbReference type="Proteomes" id="UP000037210"/>
    </source>
</evidence>
<feature type="binding site" evidence="4">
    <location>
        <position position="74"/>
    </location>
    <ligand>
        <name>Zn(2+)</name>
        <dbReference type="ChEBI" id="CHEBI:29105"/>
    </ligand>
</feature>
<evidence type="ECO:0000313" key="6">
    <source>
        <dbReference type="EMBL" id="KON29781.1"/>
    </source>
</evidence>
<dbReference type="InterPro" id="IPR053708">
    <property type="entry name" value="Ribosomal_LSU_eL42"/>
</dbReference>
<dbReference type="GO" id="GO:0005840">
    <property type="term" value="C:ribosome"/>
    <property type="evidence" value="ECO:0007669"/>
    <property type="project" value="UniProtKB-KW"/>
</dbReference>
<keyword evidence="4" id="KW-0479">Metal-binding</keyword>
<keyword evidence="4" id="KW-0863">Zinc-finger</keyword>
<reference evidence="6 7" key="1">
    <citation type="submission" date="2015-06" db="EMBL/GenBank/DDBJ databases">
        <title>New insights into the roles of widespread benthic archaea in carbon and nitrogen cycling.</title>
        <authorList>
            <person name="Lazar C.S."/>
            <person name="Baker B.J."/>
            <person name="Seitz K.W."/>
            <person name="Hyde A.S."/>
            <person name="Dick G.J."/>
            <person name="Hinrichs K.-U."/>
            <person name="Teske A.P."/>
        </authorList>
    </citation>
    <scope>NUCLEOTIDE SEQUENCE [LARGE SCALE GENOMIC DNA]</scope>
    <source>
        <strain evidence="6">DG-45</strain>
    </source>
</reference>
<keyword evidence="2 4" id="KW-0689">Ribosomal protein</keyword>
<evidence type="ECO:0000256" key="5">
    <source>
        <dbReference type="SAM" id="MobiDB-lite"/>
    </source>
</evidence>
<feature type="binding site" evidence="4">
    <location>
        <position position="14"/>
    </location>
    <ligand>
        <name>Zn(2+)</name>
        <dbReference type="ChEBI" id="CHEBI:29105"/>
    </ligand>
</feature>
<feature type="region of interest" description="Disordered" evidence="5">
    <location>
        <begin position="31"/>
        <end position="61"/>
    </location>
</feature>
<comment type="caution">
    <text evidence="6">The sequence shown here is derived from an EMBL/GenBank/DDBJ whole genome shotgun (WGS) entry which is preliminary data.</text>
</comment>
<protein>
    <recommendedName>
        <fullName evidence="4">Large ribosomal subunit protein eL42</fullName>
    </recommendedName>
</protein>
<proteinExistence type="inferred from homology"/>
<dbReference type="GO" id="GO:0006412">
    <property type="term" value="P:translation"/>
    <property type="evidence" value="ECO:0007669"/>
    <property type="project" value="UniProtKB-UniRule"/>
</dbReference>
<dbReference type="GO" id="GO:1990904">
    <property type="term" value="C:ribonucleoprotein complex"/>
    <property type="evidence" value="ECO:0007669"/>
    <property type="project" value="UniProtKB-KW"/>
</dbReference>
<evidence type="ECO:0000256" key="4">
    <source>
        <dbReference type="HAMAP-Rule" id="MF_01476"/>
    </source>
</evidence>
<keyword evidence="4" id="KW-0694">RNA-binding</keyword>
<dbReference type="GO" id="GO:0070180">
    <property type="term" value="F:large ribosomal subunit rRNA binding"/>
    <property type="evidence" value="ECO:0007669"/>
    <property type="project" value="UniProtKB-UniRule"/>
</dbReference>
<evidence type="ECO:0000256" key="3">
    <source>
        <dbReference type="ARBA" id="ARBA00023274"/>
    </source>
</evidence>
<comment type="subunit">
    <text evidence="4">Part of the 50S ribosomal subunit.</text>
</comment>
<dbReference type="Proteomes" id="UP000037210">
    <property type="component" value="Unassembled WGS sequence"/>
</dbReference>
<dbReference type="FunFam" id="3.10.450.80:FF:000001">
    <property type="entry name" value="60S ribosomal protein L44"/>
    <property type="match status" value="1"/>
</dbReference>
<dbReference type="SUPFAM" id="SSF57829">
    <property type="entry name" value="Zn-binding ribosomal proteins"/>
    <property type="match status" value="1"/>
</dbReference>
<dbReference type="EMBL" id="LFWZ01000051">
    <property type="protein sequence ID" value="KON29781.1"/>
    <property type="molecule type" value="Genomic_DNA"/>
</dbReference>
<dbReference type="Gene3D" id="3.10.450.80">
    <property type="match status" value="1"/>
</dbReference>
<comment type="function">
    <text evidence="4">Binds to the 23S rRNA.</text>
</comment>
<comment type="cofactor">
    <cofactor evidence="4">
        <name>Zn(2+)</name>
        <dbReference type="ChEBI" id="CHEBI:29105"/>
    </cofactor>
    <text evidence="4">Binds 1 zinc ion per subunit.</text>
</comment>
<gene>
    <name evidence="4" type="primary">rpl44e</name>
    <name evidence="6" type="ORF">AC482_05525</name>
</gene>
<accession>A0A0M0BN74</accession>
<keyword evidence="4" id="KW-0862">Zinc</keyword>
<dbReference type="AlphaFoldDB" id="A0A0M0BN74"/>
<dbReference type="GO" id="GO:0003735">
    <property type="term" value="F:structural constituent of ribosome"/>
    <property type="evidence" value="ECO:0007669"/>
    <property type="project" value="InterPro"/>
</dbReference>
<dbReference type="PANTHER" id="PTHR10369">
    <property type="entry name" value="60S RIBOSOMAL PROTEIN L36A/L44"/>
    <property type="match status" value="1"/>
</dbReference>
<dbReference type="NCBIfam" id="NF004425">
    <property type="entry name" value="PRK05767.1"/>
    <property type="match status" value="1"/>
</dbReference>
<feature type="binding site" evidence="4">
    <location>
        <position position="11"/>
    </location>
    <ligand>
        <name>Zn(2+)</name>
        <dbReference type="ChEBI" id="CHEBI:29105"/>
    </ligand>
</feature>
<feature type="binding site" evidence="4">
    <location>
        <position position="71"/>
    </location>
    <ligand>
        <name>Zn(2+)</name>
        <dbReference type="ChEBI" id="CHEBI:29105"/>
    </ligand>
</feature>
<dbReference type="InterPro" id="IPR000552">
    <property type="entry name" value="Ribosomal_eL44"/>
</dbReference>
<dbReference type="HAMAP" id="MF_01476">
    <property type="entry name" value="Ribosomal_L44e"/>
    <property type="match status" value="1"/>
</dbReference>
<feature type="compositionally biased region" description="Basic and acidic residues" evidence="5">
    <location>
        <begin position="34"/>
        <end position="45"/>
    </location>
</feature>
<sequence length="91" mass="10694">MKAPRTMRTYCPRCNSHTEFSVSIYKAGKRKGAKLGERRQEERKKGYGGQKFPLQHNQAKTTRKMTLKLQCRKCGYTLQRQGMRLKKLEVE</sequence>
<dbReference type="Pfam" id="PF00935">
    <property type="entry name" value="Ribosomal_L44"/>
    <property type="match status" value="1"/>
</dbReference>
<organism evidence="6 7">
    <name type="scientific">miscellaneous Crenarchaeota group-15 archaeon DG-45</name>
    <dbReference type="NCBI Taxonomy" id="1685127"/>
    <lineage>
        <taxon>Archaea</taxon>
        <taxon>Candidatus Bathyarchaeota</taxon>
        <taxon>MCG-15</taxon>
    </lineage>
</organism>
<name>A0A0M0BN74_9ARCH</name>
<keyword evidence="4" id="KW-0699">rRNA-binding</keyword>
<evidence type="ECO:0000256" key="1">
    <source>
        <dbReference type="ARBA" id="ARBA00009364"/>
    </source>
</evidence>
<keyword evidence="3 4" id="KW-0687">Ribonucleoprotein</keyword>
<dbReference type="InterPro" id="IPR011332">
    <property type="entry name" value="Ribosomal_zn-bd"/>
</dbReference>